<proteinExistence type="predicted"/>
<gene>
    <name evidence="1" type="ORF">PM001_LOCUS20177</name>
</gene>
<evidence type="ECO:0000313" key="2">
    <source>
        <dbReference type="Proteomes" id="UP001162060"/>
    </source>
</evidence>
<dbReference type="AlphaFoldDB" id="A0AAV1UN44"/>
<dbReference type="Proteomes" id="UP001162060">
    <property type="component" value="Unassembled WGS sequence"/>
</dbReference>
<accession>A0AAV1UN44</accession>
<dbReference type="EMBL" id="CAKLBY020000221">
    <property type="protein sequence ID" value="CAK7935027.1"/>
    <property type="molecule type" value="Genomic_DNA"/>
</dbReference>
<name>A0AAV1UN44_9STRA</name>
<evidence type="ECO:0008006" key="3">
    <source>
        <dbReference type="Google" id="ProtNLM"/>
    </source>
</evidence>
<protein>
    <recommendedName>
        <fullName evidence="3">SBP-type domain-containing protein</fullName>
    </recommendedName>
</protein>
<reference evidence="1" key="1">
    <citation type="submission" date="2024-01" db="EMBL/GenBank/DDBJ databases">
        <authorList>
            <person name="Webb A."/>
        </authorList>
    </citation>
    <scope>NUCLEOTIDE SEQUENCE</scope>
    <source>
        <strain evidence="1">Pm1</strain>
    </source>
</reference>
<comment type="caution">
    <text evidence="1">The sequence shown here is derived from an EMBL/GenBank/DDBJ whole genome shotgun (WGS) entry which is preliminary data.</text>
</comment>
<organism evidence="1 2">
    <name type="scientific">Peronospora matthiolae</name>
    <dbReference type="NCBI Taxonomy" id="2874970"/>
    <lineage>
        <taxon>Eukaryota</taxon>
        <taxon>Sar</taxon>
        <taxon>Stramenopiles</taxon>
        <taxon>Oomycota</taxon>
        <taxon>Peronosporomycetes</taxon>
        <taxon>Peronosporales</taxon>
        <taxon>Peronosporaceae</taxon>
        <taxon>Peronospora</taxon>
    </lineage>
</organism>
<evidence type="ECO:0000313" key="1">
    <source>
        <dbReference type="EMBL" id="CAK7935027.1"/>
    </source>
</evidence>
<sequence length="170" mass="18820">MNRDEVVPREMQCAYRSKFCDAPRATKLDGTLHKLCDFHRHKANANQQRLHRRKKRILEQQVATATATATASTLPVTPVGGCSLSKRARLSPKSPRSTMEPFDPVTFPTGFNLLEVKILEVLLFGSEGATLRPPQSVRVIKDDDWSASGVPPTPSMTPVPLLDSVWSVTL</sequence>